<comment type="caution">
    <text evidence="1">The sequence shown here is derived from an EMBL/GenBank/DDBJ whole genome shotgun (WGS) entry which is preliminary data.</text>
</comment>
<accession>A0ACC7NGI5</accession>
<gene>
    <name evidence="1" type="ORF">PQR01_20860</name>
</gene>
<keyword evidence="2" id="KW-1185">Reference proteome</keyword>
<sequence>MTDQGKRVAKSAVPMVSGEVIGERQKRRPKKERAALRRSPHLPNRSAITAHAIGRGQKKQGHRDYSNIVLQTSEQSRPF</sequence>
<dbReference type="Proteomes" id="UP001629235">
    <property type="component" value="Unassembled WGS sequence"/>
</dbReference>
<reference evidence="1 2" key="1">
    <citation type="journal article" date="2024" name="Chem. Sci.">
        <title>Discovery of megapolipeptins by genome mining of a Burkholderiales bacteria collection.</title>
        <authorList>
            <person name="Paulo B.S."/>
            <person name="Recchia M.J.J."/>
            <person name="Lee S."/>
            <person name="Fergusson C.H."/>
            <person name="Romanowski S.B."/>
            <person name="Hernandez A."/>
            <person name="Krull N."/>
            <person name="Liu D.Y."/>
            <person name="Cavanagh H."/>
            <person name="Bos A."/>
            <person name="Gray C.A."/>
            <person name="Murphy B.T."/>
            <person name="Linington R.G."/>
            <person name="Eustaquio A.S."/>
        </authorList>
    </citation>
    <scope>NUCLEOTIDE SEQUENCE [LARGE SCALE GENOMIC DNA]</scope>
    <source>
        <strain evidence="1 2">RL18-126-BIB-B</strain>
    </source>
</reference>
<evidence type="ECO:0000313" key="2">
    <source>
        <dbReference type="Proteomes" id="UP001629235"/>
    </source>
</evidence>
<evidence type="ECO:0000313" key="1">
    <source>
        <dbReference type="EMBL" id="MFM0105870.1"/>
    </source>
</evidence>
<dbReference type="EMBL" id="JAQQDW010000043">
    <property type="protein sequence ID" value="MFM0105870.1"/>
    <property type="molecule type" value="Genomic_DNA"/>
</dbReference>
<organism evidence="1 2">
    <name type="scientific">Paraburkholderia rhynchosiae</name>
    <dbReference type="NCBI Taxonomy" id="487049"/>
    <lineage>
        <taxon>Bacteria</taxon>
        <taxon>Pseudomonadati</taxon>
        <taxon>Pseudomonadota</taxon>
        <taxon>Betaproteobacteria</taxon>
        <taxon>Burkholderiales</taxon>
        <taxon>Burkholderiaceae</taxon>
        <taxon>Paraburkholderia</taxon>
    </lineage>
</organism>
<name>A0ACC7NGI5_9BURK</name>
<proteinExistence type="predicted"/>
<protein>
    <submittedName>
        <fullName evidence="1">Uncharacterized protein</fullName>
    </submittedName>
</protein>